<dbReference type="OrthoDB" id="1600564at2759"/>
<evidence type="ECO:0008006" key="5">
    <source>
        <dbReference type="Google" id="ProtNLM"/>
    </source>
</evidence>
<dbReference type="InterPro" id="IPR001087">
    <property type="entry name" value="GDSL"/>
</dbReference>
<proteinExistence type="predicted"/>
<protein>
    <recommendedName>
        <fullName evidence="5">Carbohydrate esterase family 16 protein</fullName>
    </recommendedName>
</protein>
<dbReference type="PANTHER" id="PTHR45648">
    <property type="entry name" value="GDSL LIPASE/ACYLHYDROLASE FAMILY PROTEIN (AFU_ORTHOLOGUE AFUA_4G14700)"/>
    <property type="match status" value="1"/>
</dbReference>
<dbReference type="InterPro" id="IPR051058">
    <property type="entry name" value="GDSL_Est/Lipase"/>
</dbReference>
<dbReference type="GO" id="GO:0016788">
    <property type="term" value="F:hydrolase activity, acting on ester bonds"/>
    <property type="evidence" value="ECO:0007669"/>
    <property type="project" value="InterPro"/>
</dbReference>
<comment type="caution">
    <text evidence="3">The sequence shown here is derived from an EMBL/GenBank/DDBJ whole genome shotgun (WGS) entry which is preliminary data.</text>
</comment>
<name>A0A9P7YH79_9HELO</name>
<feature type="signal peptide" evidence="2">
    <location>
        <begin position="1"/>
        <end position="17"/>
    </location>
</feature>
<dbReference type="Proteomes" id="UP000824998">
    <property type="component" value="Unassembled WGS sequence"/>
</dbReference>
<dbReference type="PANTHER" id="PTHR45648:SF22">
    <property type="entry name" value="GDSL LIPASE_ACYLHYDROLASE FAMILY PROTEIN (AFU_ORTHOLOGUE AFUA_4G14700)"/>
    <property type="match status" value="1"/>
</dbReference>
<dbReference type="Pfam" id="PF00657">
    <property type="entry name" value="Lipase_GDSL"/>
    <property type="match status" value="1"/>
</dbReference>
<dbReference type="EMBL" id="MU251483">
    <property type="protein sequence ID" value="KAG9233858.1"/>
    <property type="molecule type" value="Genomic_DNA"/>
</dbReference>
<feature type="chain" id="PRO_5040512207" description="Carbohydrate esterase family 16 protein" evidence="2">
    <location>
        <begin position="18"/>
        <end position="334"/>
    </location>
</feature>
<evidence type="ECO:0000313" key="3">
    <source>
        <dbReference type="EMBL" id="KAG9233858.1"/>
    </source>
</evidence>
<dbReference type="AlphaFoldDB" id="A0A9P7YH79"/>
<keyword evidence="2" id="KW-0732">Signal</keyword>
<gene>
    <name evidence="3" type="ORF">BJ875DRAFT_377718</name>
</gene>
<dbReference type="CDD" id="cd01846">
    <property type="entry name" value="fatty_acyltransferase_like"/>
    <property type="match status" value="1"/>
</dbReference>
<keyword evidence="1" id="KW-0378">Hydrolase</keyword>
<reference evidence="3" key="1">
    <citation type="journal article" date="2021" name="IMA Fungus">
        <title>Genomic characterization of three marine fungi, including Emericellopsis atlantica sp. nov. with signatures of a generalist lifestyle and marine biomass degradation.</title>
        <authorList>
            <person name="Hagestad O.C."/>
            <person name="Hou L."/>
            <person name="Andersen J.H."/>
            <person name="Hansen E.H."/>
            <person name="Altermark B."/>
            <person name="Li C."/>
            <person name="Kuhnert E."/>
            <person name="Cox R.J."/>
            <person name="Crous P.W."/>
            <person name="Spatafora J.W."/>
            <person name="Lail K."/>
            <person name="Amirebrahimi M."/>
            <person name="Lipzen A."/>
            <person name="Pangilinan J."/>
            <person name="Andreopoulos W."/>
            <person name="Hayes R.D."/>
            <person name="Ng V."/>
            <person name="Grigoriev I.V."/>
            <person name="Jackson S.A."/>
            <person name="Sutton T.D.S."/>
            <person name="Dobson A.D.W."/>
            <person name="Rama T."/>
        </authorList>
    </citation>
    <scope>NUCLEOTIDE SEQUENCE</scope>
    <source>
        <strain evidence="3">TRa018bII</strain>
    </source>
</reference>
<evidence type="ECO:0000256" key="2">
    <source>
        <dbReference type="SAM" id="SignalP"/>
    </source>
</evidence>
<sequence length="334" mass="37003">MRFSFLPSLALFSLSHASVVDIRSPRSTSSCSATSFYPGWSGIKNAFIFGDSYTSTSFDLRSTQPSPTNPLGNPSYPGWTSSNGPNWVGYLATRNNASTLLTYNLAYGGATMDSTLVAPYQPQVSSIKDQVEKEFLPTYSKSNKWKSNDTIFAVWDGINDVGNSWWKNTTTLYDDIFTVYSTLINELYDSGARNFVVLSVPPVERSPLALANGEAERKIEGEKIREWNERQEMLVRELKSGREGVNVFLVDAGALFTKVLDDVKSFPETAGYRNTTAYCRSYENGTPAPNTMTAGCGVPVNQYFWLNSLHPTYPMHEVIAKEVAMQLKAGPNVC</sequence>
<organism evidence="3 4">
    <name type="scientific">Amylocarpus encephaloides</name>
    <dbReference type="NCBI Taxonomy" id="45428"/>
    <lineage>
        <taxon>Eukaryota</taxon>
        <taxon>Fungi</taxon>
        <taxon>Dikarya</taxon>
        <taxon>Ascomycota</taxon>
        <taxon>Pezizomycotina</taxon>
        <taxon>Leotiomycetes</taxon>
        <taxon>Helotiales</taxon>
        <taxon>Helotiales incertae sedis</taxon>
        <taxon>Amylocarpus</taxon>
    </lineage>
</organism>
<evidence type="ECO:0000313" key="4">
    <source>
        <dbReference type="Proteomes" id="UP000824998"/>
    </source>
</evidence>
<dbReference type="InterPro" id="IPR036514">
    <property type="entry name" value="SGNH_hydro_sf"/>
</dbReference>
<accession>A0A9P7YH79</accession>
<dbReference type="SUPFAM" id="SSF52266">
    <property type="entry name" value="SGNH hydrolase"/>
    <property type="match status" value="1"/>
</dbReference>
<dbReference type="Gene3D" id="3.40.50.1110">
    <property type="entry name" value="SGNH hydrolase"/>
    <property type="match status" value="1"/>
</dbReference>
<keyword evidence="4" id="KW-1185">Reference proteome</keyword>
<evidence type="ECO:0000256" key="1">
    <source>
        <dbReference type="ARBA" id="ARBA00022801"/>
    </source>
</evidence>